<dbReference type="AlphaFoldDB" id="A0A1I5NMG4"/>
<keyword evidence="1" id="KW-1133">Transmembrane helix</keyword>
<keyword evidence="1" id="KW-0812">Transmembrane</keyword>
<evidence type="ECO:0000313" key="3">
    <source>
        <dbReference type="Proteomes" id="UP000199227"/>
    </source>
</evidence>
<accession>A0A1I5NMG4</accession>
<dbReference type="Proteomes" id="UP000199227">
    <property type="component" value="Unassembled WGS sequence"/>
</dbReference>
<gene>
    <name evidence="2" type="ORF">SAMN05216234_11126</name>
</gene>
<keyword evidence="1" id="KW-0472">Membrane</keyword>
<organism evidence="2 3">
    <name type="scientific">Hydrogenimonas thermophila</name>
    <dbReference type="NCBI Taxonomy" id="223786"/>
    <lineage>
        <taxon>Bacteria</taxon>
        <taxon>Pseudomonadati</taxon>
        <taxon>Campylobacterota</taxon>
        <taxon>Epsilonproteobacteria</taxon>
        <taxon>Campylobacterales</taxon>
        <taxon>Hydrogenimonadaceae</taxon>
        <taxon>Hydrogenimonas</taxon>
    </lineage>
</organism>
<feature type="transmembrane region" description="Helical" evidence="1">
    <location>
        <begin position="135"/>
        <end position="155"/>
    </location>
</feature>
<proteinExistence type="predicted"/>
<name>A0A1I5NMG4_9BACT</name>
<dbReference type="STRING" id="223786.SAMN05216234_11126"/>
<protein>
    <recommendedName>
        <fullName evidence="4">Rod shape-determining protein MreD</fullName>
    </recommendedName>
</protein>
<keyword evidence="3" id="KW-1185">Reference proteome</keyword>
<feature type="transmembrane region" description="Helical" evidence="1">
    <location>
        <begin position="106"/>
        <end position="123"/>
    </location>
</feature>
<feature type="transmembrane region" description="Helical" evidence="1">
    <location>
        <begin position="62"/>
        <end position="94"/>
    </location>
</feature>
<dbReference type="EMBL" id="FOXB01000011">
    <property type="protein sequence ID" value="SFP22830.1"/>
    <property type="molecule type" value="Genomic_DNA"/>
</dbReference>
<evidence type="ECO:0000256" key="1">
    <source>
        <dbReference type="SAM" id="Phobius"/>
    </source>
</evidence>
<evidence type="ECO:0000313" key="2">
    <source>
        <dbReference type="EMBL" id="SFP22830.1"/>
    </source>
</evidence>
<sequence>MQIFSCMQRDIFSQKTLKIFLIALAVMVYPSLGSIFPLFPPLIGVVYILWANAIKEKEYIFVFLWILYTIVFESIWGLPLYFLMVTMLVMYTVIEPKIYHLLHANIFLKLIRVAIFDILYFIFIEGYEILMGKDIISESFVLIYYLLIDLAGVILL</sequence>
<reference evidence="2 3" key="1">
    <citation type="submission" date="2016-10" db="EMBL/GenBank/DDBJ databases">
        <authorList>
            <person name="de Groot N.N."/>
        </authorList>
    </citation>
    <scope>NUCLEOTIDE SEQUENCE [LARGE SCALE GENOMIC DNA]</scope>
    <source>
        <strain evidence="2 3">EP1-55-1</strain>
    </source>
</reference>
<evidence type="ECO:0008006" key="4">
    <source>
        <dbReference type="Google" id="ProtNLM"/>
    </source>
</evidence>
<feature type="transmembrane region" description="Helical" evidence="1">
    <location>
        <begin position="20"/>
        <end position="50"/>
    </location>
</feature>